<accession>A0A6P2P2F6</accession>
<sequence length="116" mass="12459">MDAEWRSIEFIPVTDWYGAPARRSTILFSVNIQVTVLVPARSRTVPSASCANAGDARLHAGCAQTVAVRRAVRRFHSIPARLPLRQYASTGFGSASTSAPNASTSASPIWSRSTGR</sequence>
<name>A0A6P2P2F6_9BURK</name>
<organism evidence="2 3">
    <name type="scientific">Burkholderia diffusa</name>
    <dbReference type="NCBI Taxonomy" id="488732"/>
    <lineage>
        <taxon>Bacteria</taxon>
        <taxon>Pseudomonadati</taxon>
        <taxon>Pseudomonadota</taxon>
        <taxon>Betaproteobacteria</taxon>
        <taxon>Burkholderiales</taxon>
        <taxon>Burkholderiaceae</taxon>
        <taxon>Burkholderia</taxon>
        <taxon>Burkholderia cepacia complex</taxon>
    </lineage>
</organism>
<evidence type="ECO:0000256" key="1">
    <source>
        <dbReference type="SAM" id="MobiDB-lite"/>
    </source>
</evidence>
<keyword evidence="3" id="KW-1185">Reference proteome</keyword>
<dbReference type="AlphaFoldDB" id="A0A6P2P2F6"/>
<proteinExistence type="predicted"/>
<reference evidence="2 3" key="1">
    <citation type="submission" date="2019-09" db="EMBL/GenBank/DDBJ databases">
        <authorList>
            <person name="Depoorter E."/>
        </authorList>
    </citation>
    <scope>NUCLEOTIDE SEQUENCE [LARGE SCALE GENOMIC DNA]</scope>
    <source>
        <strain evidence="2">LMG 24065</strain>
    </source>
</reference>
<protein>
    <submittedName>
        <fullName evidence="2">Uncharacterized protein</fullName>
    </submittedName>
</protein>
<feature type="compositionally biased region" description="Low complexity" evidence="1">
    <location>
        <begin position="92"/>
        <end position="108"/>
    </location>
</feature>
<evidence type="ECO:0000313" key="3">
    <source>
        <dbReference type="Proteomes" id="UP000494125"/>
    </source>
</evidence>
<dbReference type="Proteomes" id="UP000494125">
    <property type="component" value="Unassembled WGS sequence"/>
</dbReference>
<evidence type="ECO:0000313" key="2">
    <source>
        <dbReference type="EMBL" id="VWC01883.1"/>
    </source>
</evidence>
<gene>
    <name evidence="2" type="ORF">BDI24065_04916</name>
</gene>
<dbReference type="EMBL" id="CABVPN010000026">
    <property type="protein sequence ID" value="VWC01883.1"/>
    <property type="molecule type" value="Genomic_DNA"/>
</dbReference>
<feature type="region of interest" description="Disordered" evidence="1">
    <location>
        <begin position="92"/>
        <end position="116"/>
    </location>
</feature>